<dbReference type="GO" id="GO:0016740">
    <property type="term" value="F:transferase activity"/>
    <property type="evidence" value="ECO:0007669"/>
    <property type="project" value="UniProtKB-KW"/>
</dbReference>
<accession>A0A158M7P7</accession>
<keyword evidence="1" id="KW-0808">Transferase</keyword>
<protein>
    <submittedName>
        <fullName evidence="1">Putative N-acetyltransferase YedL</fullName>
    </submittedName>
</protein>
<dbReference type="Proteomes" id="UP000026682">
    <property type="component" value="Unassembled WGS sequence"/>
</dbReference>
<reference evidence="1 2" key="1">
    <citation type="submission" date="2014-03" db="EMBL/GenBank/DDBJ databases">
        <title>Genome sequence of Bordetella holmseii.</title>
        <authorList>
            <person name="Harvill E."/>
            <person name="Goodfield L.L."/>
            <person name="Ivanov Y."/>
            <person name="Meyer J.A."/>
            <person name="Newth C."/>
            <person name="Cassiday P."/>
            <person name="Tondella M.L."/>
            <person name="Liao P."/>
            <person name="Zimmerman J."/>
            <person name="Meert K."/>
            <person name="Wessel D."/>
            <person name="Berger J."/>
            <person name="Dean J.M."/>
            <person name="Holubkov R."/>
            <person name="Burr J."/>
            <person name="Liu T."/>
            <person name="Brinkac L.M."/>
            <person name="Sanka R."/>
            <person name="Kim M."/>
            <person name="Losada L."/>
        </authorList>
    </citation>
    <scope>NUCLEOTIDE SEQUENCE [LARGE SCALE GENOMIC DNA]</scope>
    <source>
        <strain evidence="1 2">CDC-H585-BH</strain>
    </source>
</reference>
<dbReference type="PATRIC" id="fig|1331206.3.peg.805"/>
<name>A0A158M7P7_9BORD</name>
<sequence>MDITKAFIKAKQPCADGFRWYIRNAASDSSYQQLLDALVAAGRVEDACWLLDQFGPTDAVLTLDHLAADALVFAGTLRVRGAVETGGLLRAGRDILAGAGITCAGALVAGGDIKSAAAVRSEGPLQAGGLVQAEWSVESGAALACESLRAGWELVCRGAARIDGDCVVGDSLTAQEDLHCAKGLHAGGAIEAARRLQAGHGIESGADVRAGGHLGAGWGIKARGDIVAQGSIRAGESLAAEGRIEAGDGYGVYAGLEVSEHAWESSARVHADVLPRELRSGWWAGPLPGHACRA</sequence>
<dbReference type="EMBL" id="JFZZ01000035">
    <property type="protein sequence ID" value="KAK96790.1"/>
    <property type="molecule type" value="Genomic_DNA"/>
</dbReference>
<gene>
    <name evidence="1" type="ORF">L497_1282</name>
</gene>
<dbReference type="RefSeq" id="WP_005019477.1">
    <property type="nucleotide sequence ID" value="NZ_JFZZ01000035.1"/>
</dbReference>
<proteinExistence type="predicted"/>
<evidence type="ECO:0000313" key="2">
    <source>
        <dbReference type="Proteomes" id="UP000026682"/>
    </source>
</evidence>
<evidence type="ECO:0000313" key="1">
    <source>
        <dbReference type="EMBL" id="KAK96790.1"/>
    </source>
</evidence>
<dbReference type="STRING" id="35814.BBB42_09800"/>
<dbReference type="AlphaFoldDB" id="A0A158M7P7"/>
<comment type="caution">
    <text evidence="1">The sequence shown here is derived from an EMBL/GenBank/DDBJ whole genome shotgun (WGS) entry which is preliminary data.</text>
</comment>
<organism evidence="1 2">
    <name type="scientific">Bordetella holmesii CDC-H585-BH</name>
    <dbReference type="NCBI Taxonomy" id="1331206"/>
    <lineage>
        <taxon>Bacteria</taxon>
        <taxon>Pseudomonadati</taxon>
        <taxon>Pseudomonadota</taxon>
        <taxon>Betaproteobacteria</taxon>
        <taxon>Burkholderiales</taxon>
        <taxon>Alcaligenaceae</taxon>
        <taxon>Bordetella</taxon>
    </lineage>
</organism>